<evidence type="ECO:0000256" key="3">
    <source>
        <dbReference type="RuleBase" id="RU361240"/>
    </source>
</evidence>
<keyword evidence="2" id="KW-0012">Acyltransferase</keyword>
<keyword evidence="7" id="KW-1185">Reference proteome</keyword>
<keyword evidence="1" id="KW-0808">Transferase</keyword>
<evidence type="ECO:0000313" key="7">
    <source>
        <dbReference type="Proteomes" id="UP000829685"/>
    </source>
</evidence>
<comment type="similarity">
    <text evidence="3">Belongs to the peptidase M28 family.</text>
</comment>
<evidence type="ECO:0000259" key="5">
    <source>
        <dbReference type="Pfam" id="PF04389"/>
    </source>
</evidence>
<dbReference type="CDD" id="cd03880">
    <property type="entry name" value="M28_QC_like"/>
    <property type="match status" value="1"/>
</dbReference>
<dbReference type="Proteomes" id="UP000829685">
    <property type="component" value="Unassembled WGS sequence"/>
</dbReference>
<dbReference type="GO" id="GO:0008270">
    <property type="term" value="F:zinc ion binding"/>
    <property type="evidence" value="ECO:0007669"/>
    <property type="project" value="TreeGrafter"/>
</dbReference>
<dbReference type="InterPro" id="IPR040234">
    <property type="entry name" value="QC/QCL"/>
</dbReference>
<keyword evidence="3" id="KW-0862">Zinc</keyword>
<accession>A0A9P9WV86</accession>
<dbReference type="EC" id="3.4.-.-" evidence="3"/>
<reference evidence="6" key="1">
    <citation type="submission" date="2021-03" db="EMBL/GenBank/DDBJ databases">
        <title>Revisited historic fungal species revealed as producer of novel bioactive compounds through whole genome sequencing and comparative genomics.</title>
        <authorList>
            <person name="Vignolle G.A."/>
            <person name="Hochenegger N."/>
            <person name="Mach R.L."/>
            <person name="Mach-Aigner A.R."/>
            <person name="Javad Rahimi M."/>
            <person name="Salim K.A."/>
            <person name="Chan C.M."/>
            <person name="Lim L.B.L."/>
            <person name="Cai F."/>
            <person name="Druzhinina I.S."/>
            <person name="U'Ren J.M."/>
            <person name="Derntl C."/>
        </authorList>
    </citation>
    <scope>NUCLEOTIDE SEQUENCE</scope>
    <source>
        <strain evidence="6">TUCIM 5799</strain>
    </source>
</reference>
<proteinExistence type="inferred from homology"/>
<dbReference type="EMBL" id="JAFIMR010000003">
    <property type="protein sequence ID" value="KAI1879935.1"/>
    <property type="molecule type" value="Genomic_DNA"/>
</dbReference>
<dbReference type="AlphaFoldDB" id="A0A9P9WV86"/>
<feature type="region of interest" description="Disordered" evidence="4">
    <location>
        <begin position="1"/>
        <end position="32"/>
    </location>
</feature>
<keyword evidence="3" id="KW-0645">Protease</keyword>
<evidence type="ECO:0000256" key="1">
    <source>
        <dbReference type="ARBA" id="ARBA00022679"/>
    </source>
</evidence>
<sequence>MPSPRSPRTSCGSNGSAPRQRRRRRREPPSPMAGSSLWVVLFLVVALLSVKARAYEHVSDETLRNIPSGGADFDIHSGPLLAPILIPRVPGTPGSAAVQRHFVAFFREHLPDWRIEWHNTSSRTPATGDREVPFSNLVFTRDPPWAHEGDVGRLTLAAHYDSLYRPEGFIGAVDSAAPCAILLHVARSIDVALTQKWEEMQRSGDAGAGLEEEKGVQIVLLDGEEAWMTWSASDSLYGARALAEAWESQVYPAMSAYRNRIKAISLFLLLDLLGDAEPHVPSYFEATHWAYEGMAKVEGRLRKLGLLTSKPKNAFLPETVKKPNMFVRGYIEDDHIPFMVRGVPILHIIPNPFPLTWHTMDDNGEHLDIGTVDDWAKIVTGFAAEWMELDGFMDSPKQALGKKETGETTRDRSEL</sequence>
<dbReference type="InterPro" id="IPR037457">
    <property type="entry name" value="M28_QC"/>
</dbReference>
<keyword evidence="3" id="KW-0378">Hydrolase</keyword>
<dbReference type="GO" id="GO:0006508">
    <property type="term" value="P:proteolysis"/>
    <property type="evidence" value="ECO:0007669"/>
    <property type="project" value="UniProtKB-KW"/>
</dbReference>
<evidence type="ECO:0000313" key="6">
    <source>
        <dbReference type="EMBL" id="KAI1879935.1"/>
    </source>
</evidence>
<organism evidence="6 7">
    <name type="scientific">Neoarthrinium moseri</name>
    <dbReference type="NCBI Taxonomy" id="1658444"/>
    <lineage>
        <taxon>Eukaryota</taxon>
        <taxon>Fungi</taxon>
        <taxon>Dikarya</taxon>
        <taxon>Ascomycota</taxon>
        <taxon>Pezizomycotina</taxon>
        <taxon>Sordariomycetes</taxon>
        <taxon>Xylariomycetidae</taxon>
        <taxon>Amphisphaeriales</taxon>
        <taxon>Apiosporaceae</taxon>
        <taxon>Neoarthrinium</taxon>
    </lineage>
</organism>
<name>A0A9P9WV86_9PEZI</name>
<dbReference type="FunFam" id="3.40.630.10:FF:000074">
    <property type="entry name" value="Peptide hydrolase"/>
    <property type="match status" value="1"/>
</dbReference>
<dbReference type="SUPFAM" id="SSF53187">
    <property type="entry name" value="Zn-dependent exopeptidases"/>
    <property type="match status" value="1"/>
</dbReference>
<evidence type="ECO:0000256" key="2">
    <source>
        <dbReference type="ARBA" id="ARBA00023315"/>
    </source>
</evidence>
<dbReference type="Pfam" id="PF04389">
    <property type="entry name" value="Peptidase_M28"/>
    <property type="match status" value="1"/>
</dbReference>
<protein>
    <recommendedName>
        <fullName evidence="3">Peptide hydrolase</fullName>
        <ecNumber evidence="3">3.4.-.-</ecNumber>
    </recommendedName>
</protein>
<keyword evidence="3" id="KW-0479">Metal-binding</keyword>
<dbReference type="InterPro" id="IPR007484">
    <property type="entry name" value="Peptidase_M28"/>
</dbReference>
<comment type="caution">
    <text evidence="6">The sequence shown here is derived from an EMBL/GenBank/DDBJ whole genome shotgun (WGS) entry which is preliminary data.</text>
</comment>
<dbReference type="PANTHER" id="PTHR12283:SF6">
    <property type="entry name" value="GLUTAMINYL-PEPTIDE CYCLOTRANSFERASE-RELATED"/>
    <property type="match status" value="1"/>
</dbReference>
<feature type="compositionally biased region" description="Polar residues" evidence="4">
    <location>
        <begin position="1"/>
        <end position="17"/>
    </location>
</feature>
<dbReference type="PANTHER" id="PTHR12283">
    <property type="entry name" value="GLUTAMINYL-PEPTIDE CYCLOTRANSFERASE"/>
    <property type="match status" value="1"/>
</dbReference>
<feature type="domain" description="Peptidase M28" evidence="5">
    <location>
        <begin position="153"/>
        <end position="381"/>
    </location>
</feature>
<dbReference type="Gene3D" id="3.40.630.10">
    <property type="entry name" value="Zn peptidases"/>
    <property type="match status" value="1"/>
</dbReference>
<gene>
    <name evidence="6" type="ORF">JX265_001556</name>
</gene>
<evidence type="ECO:0000256" key="4">
    <source>
        <dbReference type="SAM" id="MobiDB-lite"/>
    </source>
</evidence>
<dbReference type="GO" id="GO:0008233">
    <property type="term" value="F:peptidase activity"/>
    <property type="evidence" value="ECO:0007669"/>
    <property type="project" value="UniProtKB-KW"/>
</dbReference>
<dbReference type="GO" id="GO:0016603">
    <property type="term" value="F:glutaminyl-peptide cyclotransferase activity"/>
    <property type="evidence" value="ECO:0007669"/>
    <property type="project" value="InterPro"/>
</dbReference>